<feature type="region of interest" description="Disordered" evidence="1">
    <location>
        <begin position="44"/>
        <end position="87"/>
    </location>
</feature>
<evidence type="ECO:0000313" key="2">
    <source>
        <dbReference type="EMBL" id="CRZ23163.1"/>
    </source>
</evidence>
<gene>
    <name evidence="2" type="primary">Bm9039</name>
    <name evidence="2" type="ORF">BM_Bm9039</name>
</gene>
<sequence>MITVLHFIIYDSFFRSVSGFICNFHPYLRSENMSSFSNRNVRTVHSVSRSQPPEIPGRWNNPEDLREQNIPENTEMQNTKAEHINNK</sequence>
<organism evidence="2">
    <name type="scientific">Brugia malayi</name>
    <name type="common">Filarial nematode worm</name>
    <dbReference type="NCBI Taxonomy" id="6279"/>
    <lineage>
        <taxon>Eukaryota</taxon>
        <taxon>Metazoa</taxon>
        <taxon>Ecdysozoa</taxon>
        <taxon>Nematoda</taxon>
        <taxon>Chromadorea</taxon>
        <taxon>Rhabditida</taxon>
        <taxon>Spirurina</taxon>
        <taxon>Spiruromorpha</taxon>
        <taxon>Filarioidea</taxon>
        <taxon>Onchocercidae</taxon>
        <taxon>Brugia</taxon>
    </lineage>
</organism>
<evidence type="ECO:0000256" key="1">
    <source>
        <dbReference type="SAM" id="MobiDB-lite"/>
    </source>
</evidence>
<feature type="compositionally biased region" description="Polar residues" evidence="1">
    <location>
        <begin position="70"/>
        <end position="79"/>
    </location>
</feature>
<reference evidence="2" key="2">
    <citation type="submission" date="2012-12" db="EMBL/GenBank/DDBJ databases">
        <authorList>
            <consortium name="WormBase Consortium"/>
            <person name="Ghedin E."/>
            <person name="Paulini M."/>
        </authorList>
    </citation>
    <scope>NUCLEOTIDE SEQUENCE</scope>
    <source>
        <strain evidence="2">FR3</strain>
    </source>
</reference>
<protein>
    <submittedName>
        <fullName evidence="2">Bm9039</fullName>
    </submittedName>
</protein>
<dbReference type="AlphaFoldDB" id="A0A1I9GCY7"/>
<proteinExistence type="predicted"/>
<accession>A0A1I9GCY7</accession>
<dbReference type="EMBL" id="LN856819">
    <property type="protein sequence ID" value="CRZ23163.1"/>
    <property type="molecule type" value="Genomic_DNA"/>
</dbReference>
<reference evidence="2" key="1">
    <citation type="journal article" date="2007" name="Science">
        <title>Draft genome of the filarial nematode parasite Brugia malayi.</title>
        <authorList>
            <person name="Ghedin E."/>
            <person name="Wang S."/>
            <person name="Spiro D."/>
            <person name="Caler E."/>
            <person name="Zhao Q."/>
            <person name="Crabtree J."/>
            <person name="Allen J.E."/>
            <person name="Delcher A.L."/>
            <person name="Guiliano D.B."/>
            <person name="Miranda-Saavedra D."/>
            <person name="Angiuoli S.V."/>
            <person name="Creasy T."/>
            <person name="Amedeo P."/>
            <person name="Haas B."/>
            <person name="El-Sayed N.M."/>
            <person name="Wortman J.R."/>
            <person name="Feldblyum T."/>
            <person name="Tallon L."/>
            <person name="Schatz M."/>
            <person name="Shumway M."/>
            <person name="Koo H."/>
            <person name="Salzberg S.L."/>
            <person name="Schobel S."/>
            <person name="Pertea M."/>
            <person name="Pop M."/>
            <person name="White O."/>
            <person name="Barton G.J."/>
            <person name="Carlow C.K."/>
            <person name="Crawford M.J."/>
            <person name="Daub J."/>
            <person name="Dimmic M.W."/>
            <person name="Estes C.F."/>
            <person name="Foster J.M."/>
            <person name="Ganatra M."/>
            <person name="Gregory W.F."/>
            <person name="Johnson N.M."/>
            <person name="Jin J."/>
            <person name="Komuniecki R."/>
            <person name="Korf I."/>
            <person name="Kumar S."/>
            <person name="Laney S."/>
            <person name="Li B.W."/>
            <person name="Li W."/>
            <person name="Lindblom T.H."/>
            <person name="Lustigman S."/>
            <person name="Ma D."/>
            <person name="Maina C.V."/>
            <person name="Martin D.M."/>
            <person name="McCarter J.P."/>
            <person name="McReynolds L."/>
            <person name="Mitreva M."/>
            <person name="Nutman T.B."/>
            <person name="Parkinson J."/>
            <person name="Peregrin-Alvarez J.M."/>
            <person name="Poole C."/>
            <person name="Ren Q."/>
            <person name="Saunders L."/>
            <person name="Sluder A.E."/>
            <person name="Smith K."/>
            <person name="Stanke M."/>
            <person name="Unnasch T.R."/>
            <person name="Ware J."/>
            <person name="Wei A.D."/>
            <person name="Weil G."/>
            <person name="Williams D.J."/>
            <person name="Zhang Y."/>
            <person name="Williams S.A."/>
            <person name="Fraser-Liggett C."/>
            <person name="Slatko B."/>
            <person name="Blaxter M.L."/>
            <person name="Scott A.L."/>
        </authorList>
    </citation>
    <scope>NUCLEOTIDE SEQUENCE</scope>
    <source>
        <strain evidence="2">FR3</strain>
    </source>
</reference>
<name>A0A1I9GCY7_BRUMA</name>